<dbReference type="Proteomes" id="UP001530315">
    <property type="component" value="Unassembled WGS sequence"/>
</dbReference>
<keyword evidence="3" id="KW-1185">Reference proteome</keyword>
<evidence type="ECO:0000256" key="1">
    <source>
        <dbReference type="SAM" id="MobiDB-lite"/>
    </source>
</evidence>
<feature type="compositionally biased region" description="Acidic residues" evidence="1">
    <location>
        <begin position="8"/>
        <end position="17"/>
    </location>
</feature>
<protein>
    <submittedName>
        <fullName evidence="2">Uncharacterized protein</fullName>
    </submittedName>
</protein>
<dbReference type="EMBL" id="JALLAZ020000585">
    <property type="protein sequence ID" value="KAL3791651.1"/>
    <property type="molecule type" value="Genomic_DNA"/>
</dbReference>
<feature type="non-terminal residue" evidence="2">
    <location>
        <position position="1"/>
    </location>
</feature>
<proteinExistence type="predicted"/>
<organism evidence="2 3">
    <name type="scientific">Stephanodiscus triporus</name>
    <dbReference type="NCBI Taxonomy" id="2934178"/>
    <lineage>
        <taxon>Eukaryota</taxon>
        <taxon>Sar</taxon>
        <taxon>Stramenopiles</taxon>
        <taxon>Ochrophyta</taxon>
        <taxon>Bacillariophyta</taxon>
        <taxon>Coscinodiscophyceae</taxon>
        <taxon>Thalassiosirophycidae</taxon>
        <taxon>Stephanodiscales</taxon>
        <taxon>Stephanodiscaceae</taxon>
        <taxon>Stephanodiscus</taxon>
    </lineage>
</organism>
<feature type="compositionally biased region" description="Low complexity" evidence="1">
    <location>
        <begin position="39"/>
        <end position="70"/>
    </location>
</feature>
<comment type="caution">
    <text evidence="2">The sequence shown here is derived from an EMBL/GenBank/DDBJ whole genome shotgun (WGS) entry which is preliminary data.</text>
</comment>
<feature type="compositionally biased region" description="Acidic residues" evidence="1">
    <location>
        <begin position="71"/>
        <end position="85"/>
    </location>
</feature>
<gene>
    <name evidence="2" type="ORF">ACHAW5_007438</name>
</gene>
<name>A0ABD3PV57_9STRA</name>
<evidence type="ECO:0000313" key="2">
    <source>
        <dbReference type="EMBL" id="KAL3791651.1"/>
    </source>
</evidence>
<accession>A0ABD3PV57</accession>
<reference evidence="2 3" key="1">
    <citation type="submission" date="2024-10" db="EMBL/GenBank/DDBJ databases">
        <title>Updated reference genomes for cyclostephanoid diatoms.</title>
        <authorList>
            <person name="Roberts W.R."/>
            <person name="Alverson A.J."/>
        </authorList>
    </citation>
    <scope>NUCLEOTIDE SEQUENCE [LARGE SCALE GENOMIC DNA]</scope>
    <source>
        <strain evidence="2 3">AJA276-08</strain>
    </source>
</reference>
<evidence type="ECO:0000313" key="3">
    <source>
        <dbReference type="Proteomes" id="UP001530315"/>
    </source>
</evidence>
<sequence>SSRPPPDGCDEEDDDVVVDAGGEDPPGGIVASPPRPSSTTATTTAEAAAKQQGGSAPAGGTTAKTTIATAVDDDDDGEEGGEPDESAFGPFEDPIVDGEGEGLGSTLSGMQSSSLWGRGANLRDSSLSSAGTAAEQRIINNDPDLAPILPIYLHDHSSGESSSSVVIGYGSLVSIWDRTTTYDDMLHRARNMIPHNGYCINTTTYYINSVVATATPKMASSTLRKACMDAQRETCDNLKRNEKRKTVSERYRTNTTGPIASYRGEAECCHVKALLDGCQPRVELDLVRYTKSTLAIFYHAGDIMSDRHCILLYNYRYLDETMASLSGLDDDRDGGGLGVPRLPGAERKINSANATLESGLPRVQQGPCADESRMMEKFHRCFSDILGPLKLHCSRRTVDDVSSASARRRRASSGNDLSVHIVVIMQSSETVGNDQLPSSPPVMLLSSAIDSIHLASLSYASLRNSLVLTSSSTSSSIALTTTNENLPSAADVMRERTLPSSTTTMMMMSRHPTARLLRDRDDDRRRRRAPRFLLRGPVLPHDDDVSSAVEKTDDSRRAVVSGPIFISYGEDDERSNDNATRR</sequence>
<feature type="region of interest" description="Disordered" evidence="1">
    <location>
        <begin position="1"/>
        <end position="111"/>
    </location>
</feature>
<dbReference type="AlphaFoldDB" id="A0ABD3PV57"/>